<gene>
    <name evidence="1" type="ORF">IG617_08855</name>
</gene>
<dbReference type="Proteomes" id="UP000615687">
    <property type="component" value="Unassembled WGS sequence"/>
</dbReference>
<proteinExistence type="predicted"/>
<reference evidence="1 2" key="1">
    <citation type="submission" date="2020-09" db="EMBL/GenBank/DDBJ databases">
        <title>The genome sequence of type strain Labrenzia polysiphoniae KACC 19711.</title>
        <authorList>
            <person name="Liu Y."/>
        </authorList>
    </citation>
    <scope>NUCLEOTIDE SEQUENCE [LARGE SCALE GENOMIC DNA]</scope>
    <source>
        <strain evidence="1 2">KACC 19711</strain>
    </source>
</reference>
<comment type="caution">
    <text evidence="1">The sequence shown here is derived from an EMBL/GenBank/DDBJ whole genome shotgun (WGS) entry which is preliminary data.</text>
</comment>
<keyword evidence="2" id="KW-1185">Reference proteome</keyword>
<protein>
    <submittedName>
        <fullName evidence="1">Uncharacterized protein</fullName>
    </submittedName>
</protein>
<organism evidence="1 2">
    <name type="scientific">Roseibium polysiphoniae</name>
    <dbReference type="NCBI Taxonomy" id="2571221"/>
    <lineage>
        <taxon>Bacteria</taxon>
        <taxon>Pseudomonadati</taxon>
        <taxon>Pseudomonadota</taxon>
        <taxon>Alphaproteobacteria</taxon>
        <taxon>Hyphomicrobiales</taxon>
        <taxon>Stappiaceae</taxon>
        <taxon>Roseibium</taxon>
    </lineage>
</organism>
<evidence type="ECO:0000313" key="2">
    <source>
        <dbReference type="Proteomes" id="UP000615687"/>
    </source>
</evidence>
<sequence length="59" mass="6554">MELQITIVEHRGGTQEDSPHGIASGASARSNEAAFHWEFGDRSHLVPCEALREAPRREL</sequence>
<evidence type="ECO:0000313" key="1">
    <source>
        <dbReference type="EMBL" id="MBD8876392.1"/>
    </source>
</evidence>
<name>A0ABR9C9A9_9HYPH</name>
<dbReference type="RefSeq" id="WP_192108856.1">
    <property type="nucleotide sequence ID" value="NZ_JACYXJ010000003.1"/>
</dbReference>
<accession>A0ABR9C9A9</accession>
<dbReference type="EMBL" id="JACYXJ010000003">
    <property type="protein sequence ID" value="MBD8876392.1"/>
    <property type="molecule type" value="Genomic_DNA"/>
</dbReference>